<feature type="transmembrane region" description="Helical" evidence="1">
    <location>
        <begin position="123"/>
        <end position="146"/>
    </location>
</feature>
<evidence type="ECO:0000313" key="3">
    <source>
        <dbReference type="Proteomes" id="UP001154329"/>
    </source>
</evidence>
<dbReference type="AlphaFoldDB" id="A0A9P0IWQ0"/>
<evidence type="ECO:0000256" key="1">
    <source>
        <dbReference type="SAM" id="Phobius"/>
    </source>
</evidence>
<reference evidence="2" key="1">
    <citation type="submission" date="2022-02" db="EMBL/GenBank/DDBJ databases">
        <authorList>
            <person name="King R."/>
        </authorList>
    </citation>
    <scope>NUCLEOTIDE SEQUENCE</scope>
</reference>
<name>A0A9P0IWQ0_APHGO</name>
<gene>
    <name evidence="2" type="ORF">APHIGO_LOCUS2969</name>
</gene>
<reference evidence="2" key="2">
    <citation type="submission" date="2022-10" db="EMBL/GenBank/DDBJ databases">
        <authorList>
            <consortium name="ENA_rothamsted_submissions"/>
            <consortium name="culmorum"/>
            <person name="King R."/>
        </authorList>
    </citation>
    <scope>NUCLEOTIDE SEQUENCE</scope>
</reference>
<organism evidence="2 3">
    <name type="scientific">Aphis gossypii</name>
    <name type="common">Cotton aphid</name>
    <dbReference type="NCBI Taxonomy" id="80765"/>
    <lineage>
        <taxon>Eukaryota</taxon>
        <taxon>Metazoa</taxon>
        <taxon>Ecdysozoa</taxon>
        <taxon>Arthropoda</taxon>
        <taxon>Hexapoda</taxon>
        <taxon>Insecta</taxon>
        <taxon>Pterygota</taxon>
        <taxon>Neoptera</taxon>
        <taxon>Paraneoptera</taxon>
        <taxon>Hemiptera</taxon>
        <taxon>Sternorrhyncha</taxon>
        <taxon>Aphidomorpha</taxon>
        <taxon>Aphidoidea</taxon>
        <taxon>Aphididae</taxon>
        <taxon>Aphidini</taxon>
        <taxon>Aphis</taxon>
        <taxon>Aphis</taxon>
    </lineage>
</organism>
<keyword evidence="1" id="KW-0472">Membrane</keyword>
<keyword evidence="1" id="KW-1133">Transmembrane helix</keyword>
<protein>
    <submittedName>
        <fullName evidence="2">Uncharacterized protein</fullName>
    </submittedName>
</protein>
<evidence type="ECO:0000313" key="2">
    <source>
        <dbReference type="EMBL" id="CAH1714901.1"/>
    </source>
</evidence>
<sequence length="154" mass="17989">MPYAQFIPCCTSSRTSSNRWLILLLKRAQKSLSRLNLGGSQKLKSCSTRLTAVRLLINFISVNMAASCNWRHKKDNQKIKIRPPRKRNYRFKTPTCRFQKHFSTKILSFKKLPILTSYTINNYILLFIIIICYSSIYVYTIPIAIIPKTSVFYL</sequence>
<dbReference type="EMBL" id="OU899034">
    <property type="protein sequence ID" value="CAH1714901.1"/>
    <property type="molecule type" value="Genomic_DNA"/>
</dbReference>
<keyword evidence="3" id="KW-1185">Reference proteome</keyword>
<proteinExistence type="predicted"/>
<dbReference type="Proteomes" id="UP001154329">
    <property type="component" value="Chromosome 1"/>
</dbReference>
<keyword evidence="1" id="KW-0812">Transmembrane</keyword>
<accession>A0A9P0IWQ0</accession>